<dbReference type="Pfam" id="PF18697">
    <property type="entry name" value="MLVIN_C"/>
    <property type="match status" value="1"/>
</dbReference>
<gene>
    <name evidence="8" type="ORF">KC01_LOCUS1672</name>
</gene>
<feature type="compositionally biased region" description="Acidic residues" evidence="6">
    <location>
        <begin position="130"/>
        <end position="139"/>
    </location>
</feature>
<dbReference type="GO" id="GO:0016779">
    <property type="term" value="F:nucleotidyltransferase activity"/>
    <property type="evidence" value="ECO:0007669"/>
    <property type="project" value="UniProtKB-KW"/>
</dbReference>
<evidence type="ECO:0000256" key="5">
    <source>
        <dbReference type="ARBA" id="ARBA00022801"/>
    </source>
</evidence>
<dbReference type="InterPro" id="IPR040643">
    <property type="entry name" value="MLVIN_C"/>
</dbReference>
<evidence type="ECO:0000313" key="9">
    <source>
        <dbReference type="Proteomes" id="UP001497482"/>
    </source>
</evidence>
<evidence type="ECO:0000256" key="6">
    <source>
        <dbReference type="SAM" id="MobiDB-lite"/>
    </source>
</evidence>
<evidence type="ECO:0000256" key="4">
    <source>
        <dbReference type="ARBA" id="ARBA00022759"/>
    </source>
</evidence>
<feature type="compositionally biased region" description="Basic and acidic residues" evidence="6">
    <location>
        <begin position="111"/>
        <end position="123"/>
    </location>
</feature>
<dbReference type="AlphaFoldDB" id="A0AAV2IV93"/>
<keyword evidence="2" id="KW-0548">Nucleotidyltransferase</keyword>
<dbReference type="GO" id="GO:0004519">
    <property type="term" value="F:endonuclease activity"/>
    <property type="evidence" value="ECO:0007669"/>
    <property type="project" value="UniProtKB-KW"/>
</dbReference>
<evidence type="ECO:0000313" key="8">
    <source>
        <dbReference type="EMBL" id="CAL1569203.1"/>
    </source>
</evidence>
<evidence type="ECO:0000256" key="3">
    <source>
        <dbReference type="ARBA" id="ARBA00022722"/>
    </source>
</evidence>
<feature type="domain" description="Murine leukemia virus integrase C-terminal" evidence="7">
    <location>
        <begin position="56"/>
        <end position="106"/>
    </location>
</feature>
<name>A0AAV2IV93_KNICA</name>
<keyword evidence="1" id="KW-0808">Transferase</keyword>
<dbReference type="Gene3D" id="2.30.30.850">
    <property type="match status" value="1"/>
</dbReference>
<sequence>MPSPVYRAAKGPPIDVLTNDMKSYVKQLSNIHRSIFARINSVQSQTKEEDVPPAVKPGDLVYVKTFRRKWHTPRREGPYEVVNATSTAVQVKGSPTWYHLNHCVKAPADGNEEKTIKEKEKNDYGCQGDESLEGGDEDPCGAGNDNDSTAEFPAVILVEGTGTPTGRET</sequence>
<keyword evidence="9" id="KW-1185">Reference proteome</keyword>
<evidence type="ECO:0000256" key="2">
    <source>
        <dbReference type="ARBA" id="ARBA00022695"/>
    </source>
</evidence>
<dbReference type="GO" id="GO:0016787">
    <property type="term" value="F:hydrolase activity"/>
    <property type="evidence" value="ECO:0007669"/>
    <property type="project" value="UniProtKB-KW"/>
</dbReference>
<organism evidence="8 9">
    <name type="scientific">Knipowitschia caucasica</name>
    <name type="common">Caucasian dwarf goby</name>
    <name type="synonym">Pomatoschistus caucasicus</name>
    <dbReference type="NCBI Taxonomy" id="637954"/>
    <lineage>
        <taxon>Eukaryota</taxon>
        <taxon>Metazoa</taxon>
        <taxon>Chordata</taxon>
        <taxon>Craniata</taxon>
        <taxon>Vertebrata</taxon>
        <taxon>Euteleostomi</taxon>
        <taxon>Actinopterygii</taxon>
        <taxon>Neopterygii</taxon>
        <taxon>Teleostei</taxon>
        <taxon>Neoteleostei</taxon>
        <taxon>Acanthomorphata</taxon>
        <taxon>Gobiaria</taxon>
        <taxon>Gobiiformes</taxon>
        <taxon>Gobioidei</taxon>
        <taxon>Gobiidae</taxon>
        <taxon>Gobiinae</taxon>
        <taxon>Knipowitschia</taxon>
    </lineage>
</organism>
<accession>A0AAV2IV93</accession>
<keyword evidence="5" id="KW-0378">Hydrolase</keyword>
<keyword evidence="4" id="KW-0255">Endonuclease</keyword>
<proteinExistence type="predicted"/>
<protein>
    <recommendedName>
        <fullName evidence="7">Murine leukemia virus integrase C-terminal domain-containing protein</fullName>
    </recommendedName>
</protein>
<evidence type="ECO:0000259" key="7">
    <source>
        <dbReference type="Pfam" id="PF18697"/>
    </source>
</evidence>
<dbReference type="EMBL" id="OZ035823">
    <property type="protein sequence ID" value="CAL1569203.1"/>
    <property type="molecule type" value="Genomic_DNA"/>
</dbReference>
<dbReference type="Proteomes" id="UP001497482">
    <property type="component" value="Chromosome 1"/>
</dbReference>
<keyword evidence="3" id="KW-0540">Nuclease</keyword>
<evidence type="ECO:0000256" key="1">
    <source>
        <dbReference type="ARBA" id="ARBA00022679"/>
    </source>
</evidence>
<feature type="region of interest" description="Disordered" evidence="6">
    <location>
        <begin position="111"/>
        <end position="169"/>
    </location>
</feature>
<reference evidence="8 9" key="1">
    <citation type="submission" date="2024-04" db="EMBL/GenBank/DDBJ databases">
        <authorList>
            <person name="Waldvogel A.-M."/>
            <person name="Schoenle A."/>
        </authorList>
    </citation>
    <scope>NUCLEOTIDE SEQUENCE [LARGE SCALE GENOMIC DNA]</scope>
</reference>